<organism evidence="2 3">
    <name type="scientific">Segatella salivae</name>
    <dbReference type="NCBI Taxonomy" id="228604"/>
    <lineage>
        <taxon>Bacteria</taxon>
        <taxon>Pseudomonadati</taxon>
        <taxon>Bacteroidota</taxon>
        <taxon>Bacteroidia</taxon>
        <taxon>Bacteroidales</taxon>
        <taxon>Prevotellaceae</taxon>
        <taxon>Segatella</taxon>
    </lineage>
</organism>
<dbReference type="PROSITE" id="PS51257">
    <property type="entry name" value="PROKAR_LIPOPROTEIN"/>
    <property type="match status" value="1"/>
</dbReference>
<reference evidence="2" key="1">
    <citation type="submission" date="2021-07" db="EMBL/GenBank/DDBJ databases">
        <title>Genomic diversity and antimicrobial resistance of Prevotella spp. isolated from chronic lung disease airways.</title>
        <authorList>
            <person name="Webb K.A."/>
            <person name="Olagoke O.S."/>
            <person name="Baird T."/>
            <person name="Neill J."/>
            <person name="Pham A."/>
            <person name="Wells T.J."/>
            <person name="Ramsay K.A."/>
            <person name="Bell S.C."/>
            <person name="Sarovich D.S."/>
            <person name="Price E.P."/>
        </authorList>
    </citation>
    <scope>NUCLEOTIDE SEQUENCE</scope>
    <source>
        <strain evidence="2">SCHI0047.S.3</strain>
    </source>
</reference>
<comment type="caution">
    <text evidence="2">The sequence shown here is derived from an EMBL/GenBank/DDBJ whole genome shotgun (WGS) entry which is preliminary data.</text>
</comment>
<protein>
    <submittedName>
        <fullName evidence="2">Uncharacterized protein</fullName>
    </submittedName>
</protein>
<dbReference type="RefSeq" id="WP_219428637.1">
    <property type="nucleotide sequence ID" value="NZ_JAHXRD010000031.1"/>
</dbReference>
<sequence length="360" mass="40904">MAHSRIILFLTLALACQFATAQTSNDNLPDLSLSVYSGLASGCKNYKNMKYLIAGTWGLMLENEVQNKISSIRSHNKEDAYKLLNALYEIQPDLFKENLHAIGLSIQECKECERAILTMRAQELNKIKNNERKLYEKWKEEGVPDDVEPNVRAKLSYSGIDKTAAFIDSVASNDPVHYSFELSLKNNGSLYSVSSDNEELSDTLVLLSLFSFDELEAEPAKAYFQNINSAIDMPSIETINIRESRKSITHDEDWDAPRYECDDFDRFTLKVKFNLKKNTIKVIKGIGDEYHFSNFCSQNNLDGQSLIEKDLKQFLKSKSLDGKNRVVFQLRKRKVVISQNGVGVLAEKEISPKLIVVKVF</sequence>
<dbReference type="EMBL" id="JAHXRF010000030">
    <property type="protein sequence ID" value="MBW4866974.1"/>
    <property type="molecule type" value="Genomic_DNA"/>
</dbReference>
<dbReference type="Proteomes" id="UP001196873">
    <property type="component" value="Unassembled WGS sequence"/>
</dbReference>
<keyword evidence="1" id="KW-0732">Signal</keyword>
<gene>
    <name evidence="2" type="ORF">KZY68_13410</name>
</gene>
<evidence type="ECO:0000256" key="1">
    <source>
        <dbReference type="SAM" id="SignalP"/>
    </source>
</evidence>
<evidence type="ECO:0000313" key="3">
    <source>
        <dbReference type="Proteomes" id="UP001196873"/>
    </source>
</evidence>
<dbReference type="AlphaFoldDB" id="A0AAW4NSI7"/>
<feature type="signal peptide" evidence="1">
    <location>
        <begin position="1"/>
        <end position="21"/>
    </location>
</feature>
<proteinExistence type="predicted"/>
<feature type="chain" id="PRO_5043991739" evidence="1">
    <location>
        <begin position="22"/>
        <end position="360"/>
    </location>
</feature>
<evidence type="ECO:0000313" key="2">
    <source>
        <dbReference type="EMBL" id="MBW4866974.1"/>
    </source>
</evidence>
<name>A0AAW4NSI7_9BACT</name>
<accession>A0AAW4NSI7</accession>